<keyword evidence="12 25" id="KW-0460">Magnesium</keyword>
<keyword evidence="29" id="KW-1185">Reference proteome</keyword>
<organism evidence="28 29">
    <name type="scientific">Evansella caseinilytica</name>
    <dbReference type="NCBI Taxonomy" id="1503961"/>
    <lineage>
        <taxon>Bacteria</taxon>
        <taxon>Bacillati</taxon>
        <taxon>Bacillota</taxon>
        <taxon>Bacilli</taxon>
        <taxon>Bacillales</taxon>
        <taxon>Bacillaceae</taxon>
        <taxon>Evansella</taxon>
    </lineage>
</organism>
<dbReference type="GO" id="GO:0046872">
    <property type="term" value="F:metal ion binding"/>
    <property type="evidence" value="ECO:0007669"/>
    <property type="project" value="UniProtKB-KW"/>
</dbReference>
<feature type="binding site" evidence="25">
    <location>
        <position position="318"/>
    </location>
    <ligand>
        <name>Mg(2+)</name>
        <dbReference type="ChEBI" id="CHEBI:18420"/>
        <label>2</label>
    </ligand>
</feature>
<evidence type="ECO:0000256" key="16">
    <source>
        <dbReference type="ARBA" id="ARBA00023316"/>
    </source>
</evidence>
<evidence type="ECO:0000256" key="18">
    <source>
        <dbReference type="ARBA" id="ARBA00060592"/>
    </source>
</evidence>
<dbReference type="Gene3D" id="3.30.1490.20">
    <property type="entry name" value="ATP-grasp fold, A domain"/>
    <property type="match status" value="1"/>
</dbReference>
<comment type="similarity">
    <text evidence="5 22">Belongs to the D-alanine--D-alanine ligase family.</text>
</comment>
<dbReference type="PIRSF" id="PIRSF039102">
    <property type="entry name" value="Ddl/VanB"/>
    <property type="match status" value="1"/>
</dbReference>
<keyword evidence="11 26" id="KW-0067">ATP-binding</keyword>
<dbReference type="GO" id="GO:0009252">
    <property type="term" value="P:peptidoglycan biosynthetic process"/>
    <property type="evidence" value="ECO:0007669"/>
    <property type="project" value="UniProtKB-UniRule"/>
</dbReference>
<accession>A0A1H3R3J3</accession>
<feature type="binding site" evidence="25">
    <location>
        <position position="316"/>
    </location>
    <ligand>
        <name>Mg(2+)</name>
        <dbReference type="ChEBI" id="CHEBI:18420"/>
        <label>2</label>
    </ligand>
</feature>
<comment type="function">
    <text evidence="2 22">Cell wall formation.</text>
</comment>
<dbReference type="InterPro" id="IPR011095">
    <property type="entry name" value="Dala_Dala_lig_C"/>
</dbReference>
<dbReference type="InterPro" id="IPR011761">
    <property type="entry name" value="ATP-grasp"/>
</dbReference>
<evidence type="ECO:0000256" key="12">
    <source>
        <dbReference type="ARBA" id="ARBA00022842"/>
    </source>
</evidence>
<dbReference type="NCBIfam" id="NF002528">
    <property type="entry name" value="PRK01966.1-4"/>
    <property type="match status" value="1"/>
</dbReference>
<evidence type="ECO:0000256" key="5">
    <source>
        <dbReference type="ARBA" id="ARBA00010871"/>
    </source>
</evidence>
<feature type="active site" evidence="23">
    <location>
        <position position="327"/>
    </location>
</feature>
<evidence type="ECO:0000256" key="11">
    <source>
        <dbReference type="ARBA" id="ARBA00022840"/>
    </source>
</evidence>
<evidence type="ECO:0000256" key="20">
    <source>
        <dbReference type="ARBA" id="ARBA00076288"/>
    </source>
</evidence>
<feature type="binding site" evidence="25">
    <location>
        <position position="303"/>
    </location>
    <ligand>
        <name>Mg(2+)</name>
        <dbReference type="ChEBI" id="CHEBI:18420"/>
        <label>1</label>
    </ligand>
</feature>
<dbReference type="PANTHER" id="PTHR23132:SF25">
    <property type="entry name" value="D-ALANINE--D-ALANINE LIGASE A"/>
    <property type="match status" value="1"/>
</dbReference>
<name>A0A1H3R3J3_9BACI</name>
<evidence type="ECO:0000256" key="21">
    <source>
        <dbReference type="ARBA" id="ARBA00077154"/>
    </source>
</evidence>
<feature type="binding site" evidence="24">
    <location>
        <begin position="315"/>
        <end position="316"/>
    </location>
    <ligand>
        <name>ATP</name>
        <dbReference type="ChEBI" id="CHEBI:30616"/>
    </ligand>
</feature>
<evidence type="ECO:0000256" key="2">
    <source>
        <dbReference type="ARBA" id="ARBA00003921"/>
    </source>
</evidence>
<dbReference type="GO" id="GO:0005524">
    <property type="term" value="F:ATP binding"/>
    <property type="evidence" value="ECO:0007669"/>
    <property type="project" value="UniProtKB-UniRule"/>
</dbReference>
<dbReference type="InterPro" id="IPR000291">
    <property type="entry name" value="D-Ala_lig_Van_CS"/>
</dbReference>
<feature type="binding site" evidence="24">
    <location>
        <begin position="192"/>
        <end position="193"/>
    </location>
    <ligand>
        <name>ATP</name>
        <dbReference type="ChEBI" id="CHEBI:30616"/>
    </ligand>
</feature>
<comment type="catalytic activity">
    <reaction evidence="17 22">
        <text>2 D-alanine + ATP = D-alanyl-D-alanine + ADP + phosphate + H(+)</text>
        <dbReference type="Rhea" id="RHEA:11224"/>
        <dbReference type="ChEBI" id="CHEBI:15378"/>
        <dbReference type="ChEBI" id="CHEBI:30616"/>
        <dbReference type="ChEBI" id="CHEBI:43474"/>
        <dbReference type="ChEBI" id="CHEBI:57416"/>
        <dbReference type="ChEBI" id="CHEBI:57822"/>
        <dbReference type="ChEBI" id="CHEBI:456216"/>
        <dbReference type="EC" id="6.3.2.4"/>
    </reaction>
</comment>
<evidence type="ECO:0000256" key="19">
    <source>
        <dbReference type="ARBA" id="ARBA00068427"/>
    </source>
</evidence>
<evidence type="ECO:0000256" key="13">
    <source>
        <dbReference type="ARBA" id="ARBA00022960"/>
    </source>
</evidence>
<evidence type="ECO:0000256" key="25">
    <source>
        <dbReference type="PIRSR" id="PIRSR039102-3"/>
    </source>
</evidence>
<dbReference type="GO" id="GO:0008360">
    <property type="term" value="P:regulation of cell shape"/>
    <property type="evidence" value="ECO:0007669"/>
    <property type="project" value="UniProtKB-KW"/>
</dbReference>
<dbReference type="InterPro" id="IPR005905">
    <property type="entry name" value="D_ala_D_ala"/>
</dbReference>
<evidence type="ECO:0000256" key="9">
    <source>
        <dbReference type="ARBA" id="ARBA00022723"/>
    </source>
</evidence>
<dbReference type="GO" id="GO:0005829">
    <property type="term" value="C:cytosol"/>
    <property type="evidence" value="ECO:0007669"/>
    <property type="project" value="TreeGrafter"/>
</dbReference>
<keyword evidence="16 22" id="KW-0961">Cell wall biogenesis/degradation</keyword>
<evidence type="ECO:0000256" key="8">
    <source>
        <dbReference type="ARBA" id="ARBA00022598"/>
    </source>
</evidence>
<feature type="active site" evidence="23">
    <location>
        <position position="16"/>
    </location>
</feature>
<keyword evidence="10 24" id="KW-0547">Nucleotide-binding</keyword>
<comment type="cofactor">
    <cofactor evidence="1">
        <name>Mn(2+)</name>
        <dbReference type="ChEBI" id="CHEBI:29035"/>
    </cofactor>
</comment>
<dbReference type="InterPro" id="IPR016185">
    <property type="entry name" value="PreATP-grasp_dom_sf"/>
</dbReference>
<dbReference type="HAMAP" id="MF_00047">
    <property type="entry name" value="Dala_Dala_lig"/>
    <property type="match status" value="1"/>
</dbReference>
<evidence type="ECO:0000259" key="27">
    <source>
        <dbReference type="PROSITE" id="PS50975"/>
    </source>
</evidence>
<dbReference type="UniPathway" id="UPA00219"/>
<dbReference type="Pfam" id="PF07478">
    <property type="entry name" value="Dala_Dala_lig_C"/>
    <property type="match status" value="1"/>
</dbReference>
<dbReference type="Proteomes" id="UP000198935">
    <property type="component" value="Unassembled WGS sequence"/>
</dbReference>
<sequence>MMKRRIALIFGGKSAEHQVSLQSAKNIIEAIDKEKYEVVLIGIDRQGKWFLLDDPEHFLLHADDPSLIALNTSKHGIAFVPGENDHPFLTFPNGGKLGKLDAVFPILHGSLGEDGSIQGMLRIAGLPYVGPGVLGSAASMDKEITKKLLSKSGLAVADYLCFSRAMKDAIKFEKAVARLGLPLFIKPANQGSSVGITRVETKDDFYKGIDHAFDYDHKIIIEEAIAGSEIECAVLGNEEPVASLPGKILPQQSFYSYDAKYLDQKGACLNIPANLSEDMVIEVRKLAVKAYQVLQCEGMARVDFFLTKDHNFIVNEINTLPGFTKLSMYPKLWEVSGISYRELINKLIAFAIERHQKDTLLKGWQQ</sequence>
<dbReference type="InterPro" id="IPR013815">
    <property type="entry name" value="ATP_grasp_subdomain_1"/>
</dbReference>
<keyword evidence="14 22" id="KW-0573">Peptidoglycan synthesis</keyword>
<evidence type="ECO:0000256" key="17">
    <source>
        <dbReference type="ARBA" id="ARBA00047614"/>
    </source>
</evidence>
<dbReference type="AlphaFoldDB" id="A0A1H3R3J3"/>
<keyword evidence="8 22" id="KW-0436">Ligase</keyword>
<dbReference type="Gene3D" id="3.30.470.20">
    <property type="entry name" value="ATP-grasp fold, B domain"/>
    <property type="match status" value="1"/>
</dbReference>
<evidence type="ECO:0000256" key="26">
    <source>
        <dbReference type="PROSITE-ProRule" id="PRU00409"/>
    </source>
</evidence>
<protein>
    <recommendedName>
        <fullName evidence="19 22">D-alanine--D-alanine ligase</fullName>
        <ecNumber evidence="6 22">6.3.2.4</ecNumber>
    </recommendedName>
    <alternativeName>
        <fullName evidence="21 22">D-Ala-D-Ala ligase</fullName>
    </alternativeName>
    <alternativeName>
        <fullName evidence="20 22">D-alanylalanine synthetase</fullName>
    </alternativeName>
</protein>
<dbReference type="PROSITE" id="PS00844">
    <property type="entry name" value="DALA_DALA_LIGASE_2"/>
    <property type="match status" value="1"/>
</dbReference>
<feature type="binding site" evidence="24">
    <location>
        <position position="142"/>
    </location>
    <ligand>
        <name>ATP</name>
        <dbReference type="ChEBI" id="CHEBI:30616"/>
    </ligand>
</feature>
<dbReference type="STRING" id="1503961.SAMN05421736_107162"/>
<dbReference type="PROSITE" id="PS00843">
    <property type="entry name" value="DALA_DALA_LIGASE_1"/>
    <property type="match status" value="1"/>
</dbReference>
<feature type="domain" description="ATP-grasp" evidence="27">
    <location>
        <begin position="146"/>
        <end position="349"/>
    </location>
</feature>
<dbReference type="OrthoDB" id="9813261at2"/>
<comment type="subcellular location">
    <subcellularLocation>
        <location evidence="3 22">Cytoplasm</location>
    </subcellularLocation>
</comment>
<evidence type="ECO:0000313" key="28">
    <source>
        <dbReference type="EMBL" id="SDZ19885.1"/>
    </source>
</evidence>
<evidence type="ECO:0000256" key="23">
    <source>
        <dbReference type="PIRSR" id="PIRSR039102-1"/>
    </source>
</evidence>
<dbReference type="NCBIfam" id="NF002525">
    <property type="entry name" value="PRK01966.1-1"/>
    <property type="match status" value="1"/>
</dbReference>
<evidence type="ECO:0000256" key="1">
    <source>
        <dbReference type="ARBA" id="ARBA00001936"/>
    </source>
</evidence>
<evidence type="ECO:0000256" key="24">
    <source>
        <dbReference type="PIRSR" id="PIRSR039102-2"/>
    </source>
</evidence>
<dbReference type="EMBL" id="FNPI01000007">
    <property type="protein sequence ID" value="SDZ19885.1"/>
    <property type="molecule type" value="Genomic_DNA"/>
</dbReference>
<evidence type="ECO:0000256" key="6">
    <source>
        <dbReference type="ARBA" id="ARBA00012216"/>
    </source>
</evidence>
<comment type="cofactor">
    <cofactor evidence="25">
        <name>Mg(2+)</name>
        <dbReference type="ChEBI" id="CHEBI:18420"/>
    </cofactor>
    <cofactor evidence="25">
        <name>Mn(2+)</name>
        <dbReference type="ChEBI" id="CHEBI:29035"/>
    </cofactor>
    <text evidence="25">Binds 2 magnesium or manganese ions per subunit.</text>
</comment>
<evidence type="ECO:0000256" key="10">
    <source>
        <dbReference type="ARBA" id="ARBA00022741"/>
    </source>
</evidence>
<reference evidence="29" key="1">
    <citation type="submission" date="2016-10" db="EMBL/GenBank/DDBJ databases">
        <authorList>
            <person name="Varghese N."/>
            <person name="Submissions S."/>
        </authorList>
    </citation>
    <scope>NUCLEOTIDE SEQUENCE [LARGE SCALE GENOMIC DNA]</scope>
    <source>
        <strain evidence="29">SP</strain>
    </source>
</reference>
<dbReference type="FunFam" id="3.30.470.20:FF:000008">
    <property type="entry name" value="D-alanine--D-alanine ligase"/>
    <property type="match status" value="1"/>
</dbReference>
<proteinExistence type="inferred from homology"/>
<keyword evidence="13 22" id="KW-0133">Cell shape</keyword>
<dbReference type="Gene3D" id="3.40.50.20">
    <property type="match status" value="1"/>
</dbReference>
<feature type="binding site" evidence="25">
    <location>
        <position position="316"/>
    </location>
    <ligand>
        <name>Mg(2+)</name>
        <dbReference type="ChEBI" id="CHEBI:18420"/>
        <label>1</label>
    </ligand>
</feature>
<comment type="pathway">
    <text evidence="4 22">Cell wall biogenesis; peptidoglycan biosynthesis.</text>
</comment>
<dbReference type="InterPro" id="IPR011127">
    <property type="entry name" value="Dala_Dala_lig_N"/>
</dbReference>
<dbReference type="GO" id="GO:0008716">
    <property type="term" value="F:D-alanine-D-alanine ligase activity"/>
    <property type="evidence" value="ECO:0007669"/>
    <property type="project" value="UniProtKB-UniRule"/>
</dbReference>
<evidence type="ECO:0000256" key="7">
    <source>
        <dbReference type="ARBA" id="ARBA00022490"/>
    </source>
</evidence>
<dbReference type="PROSITE" id="PS50975">
    <property type="entry name" value="ATP_GRASP"/>
    <property type="match status" value="1"/>
</dbReference>
<dbReference type="GO" id="GO:0071555">
    <property type="term" value="P:cell wall organization"/>
    <property type="evidence" value="ECO:0007669"/>
    <property type="project" value="UniProtKB-KW"/>
</dbReference>
<keyword evidence="9 25" id="KW-0479">Metal-binding</keyword>
<evidence type="ECO:0000256" key="4">
    <source>
        <dbReference type="ARBA" id="ARBA00004752"/>
    </source>
</evidence>
<feature type="binding site" evidence="24">
    <location>
        <begin position="222"/>
        <end position="229"/>
    </location>
    <ligand>
        <name>ATP</name>
        <dbReference type="ChEBI" id="CHEBI:30616"/>
    </ligand>
</feature>
<gene>
    <name evidence="22" type="primary">ddl</name>
    <name evidence="28" type="ORF">SAMN05421736_107162</name>
</gene>
<feature type="binding site" evidence="24">
    <location>
        <begin position="184"/>
        <end position="186"/>
    </location>
    <ligand>
        <name>ATP</name>
        <dbReference type="ChEBI" id="CHEBI:30616"/>
    </ligand>
</feature>
<evidence type="ECO:0000313" key="29">
    <source>
        <dbReference type="Proteomes" id="UP000198935"/>
    </source>
</evidence>
<dbReference type="Pfam" id="PF01820">
    <property type="entry name" value="Dala_Dala_lig_N"/>
    <property type="match status" value="1"/>
</dbReference>
<dbReference type="PANTHER" id="PTHR23132">
    <property type="entry name" value="D-ALANINE--D-ALANINE LIGASE"/>
    <property type="match status" value="1"/>
</dbReference>
<dbReference type="NCBIfam" id="NF002378">
    <property type="entry name" value="PRK01372.1"/>
    <property type="match status" value="1"/>
</dbReference>
<dbReference type="SUPFAM" id="SSF52440">
    <property type="entry name" value="PreATP-grasp domain"/>
    <property type="match status" value="1"/>
</dbReference>
<dbReference type="SUPFAM" id="SSF56059">
    <property type="entry name" value="Glutathione synthetase ATP-binding domain-like"/>
    <property type="match status" value="1"/>
</dbReference>
<keyword evidence="15 25" id="KW-0464">Manganese</keyword>
<dbReference type="EC" id="6.3.2.4" evidence="6 22"/>
<evidence type="ECO:0000256" key="3">
    <source>
        <dbReference type="ARBA" id="ARBA00004496"/>
    </source>
</evidence>
<dbReference type="NCBIfam" id="TIGR01205">
    <property type="entry name" value="D_ala_D_alaTIGR"/>
    <property type="match status" value="1"/>
</dbReference>
<evidence type="ECO:0000256" key="15">
    <source>
        <dbReference type="ARBA" id="ARBA00023211"/>
    </source>
</evidence>
<feature type="active site" evidence="23">
    <location>
        <position position="192"/>
    </location>
</feature>
<keyword evidence="7 22" id="KW-0963">Cytoplasm</keyword>
<dbReference type="FunFam" id="3.30.1490.20:FF:000007">
    <property type="entry name" value="D-alanine--D-alanine ligase"/>
    <property type="match status" value="1"/>
</dbReference>
<evidence type="ECO:0000256" key="22">
    <source>
        <dbReference type="HAMAP-Rule" id="MF_00047"/>
    </source>
</evidence>
<comment type="pathway">
    <text evidence="18">Glycan biosynthesis.</text>
</comment>
<evidence type="ECO:0000256" key="14">
    <source>
        <dbReference type="ARBA" id="ARBA00022984"/>
    </source>
</evidence>